<gene>
    <name evidence="1" type="ORF">HNQ80_005046</name>
</gene>
<comment type="caution">
    <text evidence="1">The sequence shown here is derived from an EMBL/GenBank/DDBJ whole genome shotgun (WGS) entry which is preliminary data.</text>
</comment>
<dbReference type="Proteomes" id="UP000579281">
    <property type="component" value="Unassembled WGS sequence"/>
</dbReference>
<dbReference type="AlphaFoldDB" id="A0A841KZE2"/>
<accession>A0A841KZE2</accession>
<sequence length="162" mass="19378">MKKFKYLFSVLLFVLLIYFYQNHIYYLIPYNPLKGTADNPYSCHFDLNYSDGVLTKVSHNLNSNTLIFKYFSDLNLIPLKKAANKEEIFEHKNDIHFSYRFRFGPPTSPKYYYIFINEIWLDNLSILSIRSNKPGFHNGYYKIIDSKFDYKYVNDLITNSQN</sequence>
<proteinExistence type="predicted"/>
<protein>
    <submittedName>
        <fullName evidence="1">Uncharacterized protein</fullName>
    </submittedName>
</protein>
<evidence type="ECO:0000313" key="1">
    <source>
        <dbReference type="EMBL" id="MBB6218871.1"/>
    </source>
</evidence>
<keyword evidence="2" id="KW-1185">Reference proteome</keyword>
<reference evidence="1 2" key="1">
    <citation type="submission" date="2020-08" db="EMBL/GenBank/DDBJ databases">
        <title>Genomic Encyclopedia of Type Strains, Phase IV (KMG-IV): sequencing the most valuable type-strain genomes for metagenomic binning, comparative biology and taxonomic classification.</title>
        <authorList>
            <person name="Goeker M."/>
        </authorList>
    </citation>
    <scope>NUCLEOTIDE SEQUENCE [LARGE SCALE GENOMIC DNA]</scope>
    <source>
        <strain evidence="1 2">DSM 103526</strain>
    </source>
</reference>
<dbReference type="RefSeq" id="WP_184313743.1">
    <property type="nucleotide sequence ID" value="NZ_JACHEN010000053.1"/>
</dbReference>
<dbReference type="EMBL" id="JACHEN010000053">
    <property type="protein sequence ID" value="MBB6218871.1"/>
    <property type="molecule type" value="Genomic_DNA"/>
</dbReference>
<organism evidence="1 2">
    <name type="scientific">Anaerosolibacter carboniphilus</name>
    <dbReference type="NCBI Taxonomy" id="1417629"/>
    <lineage>
        <taxon>Bacteria</taxon>
        <taxon>Bacillati</taxon>
        <taxon>Bacillota</taxon>
        <taxon>Clostridia</taxon>
        <taxon>Peptostreptococcales</taxon>
        <taxon>Thermotaleaceae</taxon>
        <taxon>Anaerosolibacter</taxon>
    </lineage>
</organism>
<evidence type="ECO:0000313" key="2">
    <source>
        <dbReference type="Proteomes" id="UP000579281"/>
    </source>
</evidence>
<name>A0A841KZE2_9FIRM</name>